<keyword evidence="2" id="KW-1185">Reference proteome</keyword>
<evidence type="ECO:0000313" key="1">
    <source>
        <dbReference type="EMBL" id="SDZ51693.1"/>
    </source>
</evidence>
<protein>
    <submittedName>
        <fullName evidence="1">Uncharacterized protein</fullName>
    </submittedName>
</protein>
<dbReference type="Proteomes" id="UP000199632">
    <property type="component" value="Unassembled WGS sequence"/>
</dbReference>
<gene>
    <name evidence="1" type="ORF">SAMN05421684_6094</name>
</gene>
<dbReference type="STRING" id="137265.SAMN05421684_6094"/>
<evidence type="ECO:0000313" key="2">
    <source>
        <dbReference type="Proteomes" id="UP000199632"/>
    </source>
</evidence>
<dbReference type="EMBL" id="FNQB01000003">
    <property type="protein sequence ID" value="SDZ51693.1"/>
    <property type="molecule type" value="Genomic_DNA"/>
</dbReference>
<reference evidence="2" key="1">
    <citation type="submission" date="2016-10" db="EMBL/GenBank/DDBJ databases">
        <authorList>
            <person name="Varghese N."/>
            <person name="Submissions S."/>
        </authorList>
    </citation>
    <scope>NUCLEOTIDE SEQUENCE [LARGE SCALE GENOMIC DNA]</scope>
    <source>
        <strain evidence="2">DSM 44718</strain>
    </source>
</reference>
<dbReference type="AlphaFoldDB" id="A0A1H3TN25"/>
<accession>A0A1H3TN25</accession>
<proteinExistence type="predicted"/>
<organism evidence="1 2">
    <name type="scientific">Asanoa ishikariensis</name>
    <dbReference type="NCBI Taxonomy" id="137265"/>
    <lineage>
        <taxon>Bacteria</taxon>
        <taxon>Bacillati</taxon>
        <taxon>Actinomycetota</taxon>
        <taxon>Actinomycetes</taxon>
        <taxon>Micromonosporales</taxon>
        <taxon>Micromonosporaceae</taxon>
        <taxon>Asanoa</taxon>
    </lineage>
</organism>
<sequence>MLLGLSSSDPQAVEAGLVHLSYELLEYPNVYSAAMPAAQYVAELVADPRTPRRADLLAWLARVVESVGDAMVREFVELAGYSPLDHPASTFRKVRQIRPQLLAAVAARIEDPDPAVSEAARAAAAAIGQFEFGFAVVEDMRDYAWAIVQEIVRIFGTSTSDALAMVNEHWASFAIGPDNLLGHEEPDYWARTIFALHGERR</sequence>
<name>A0A1H3TN25_9ACTN</name>